<dbReference type="Proteomes" id="UP001305414">
    <property type="component" value="Unassembled WGS sequence"/>
</dbReference>
<comment type="similarity">
    <text evidence="1">Belongs to the methyltransferase superfamily. LaeA methyltransferase family.</text>
</comment>
<evidence type="ECO:0000256" key="2">
    <source>
        <dbReference type="SAM" id="MobiDB-lite"/>
    </source>
</evidence>
<reference evidence="3 4" key="1">
    <citation type="submission" date="2023-10" db="EMBL/GenBank/DDBJ databases">
        <title>Draft genome sequence of Xylaria bambusicola isolate GMP-LS, the root and basal stem rot pathogen of sugarcane in Indonesia.</title>
        <authorList>
            <person name="Selvaraj P."/>
            <person name="Muralishankar V."/>
            <person name="Muruganantham S."/>
            <person name="Sp S."/>
            <person name="Haryani S."/>
            <person name="Lau K.J.X."/>
            <person name="Naqvi N.I."/>
        </authorList>
    </citation>
    <scope>NUCLEOTIDE SEQUENCE [LARGE SCALE GENOMIC DNA]</scope>
    <source>
        <strain evidence="3">GMP-LS</strain>
    </source>
</reference>
<accession>A0AAN7Z4M9</accession>
<keyword evidence="4" id="KW-1185">Reference proteome</keyword>
<feature type="compositionally biased region" description="Low complexity" evidence="2">
    <location>
        <begin position="73"/>
        <end position="91"/>
    </location>
</feature>
<protein>
    <recommendedName>
        <fullName evidence="5">Methyltransferase type 11 domain-containing protein</fullName>
    </recommendedName>
</protein>
<evidence type="ECO:0000256" key="1">
    <source>
        <dbReference type="ARBA" id="ARBA00038158"/>
    </source>
</evidence>
<dbReference type="Gene3D" id="3.40.50.150">
    <property type="entry name" value="Vaccinia Virus protein VP39"/>
    <property type="match status" value="1"/>
</dbReference>
<dbReference type="Pfam" id="PF13489">
    <property type="entry name" value="Methyltransf_23"/>
    <property type="match status" value="1"/>
</dbReference>
<sequence>MEMPLASLDPSIYREKSGDYISASFGAAPSPLSFVFLISITLRSEKSLKKDPISSRLQYSFFVAMAAEASQSTTEPTATPASISAAPVIPTTHWTQPQDNQGDDEEEEDNFDDGDSALGDDAASTTASLSASILEYRTLHGRTYHSLQGTADHWTPNDDAHLESMDCVHHLLTLLFDNKLYLAPIPEGPKKVLDIGCGTDVHPEAEVIGTDLSPIQPEWVPPNLKFEIDDCTQPWTYAENSQDFIHIRYLFGAIEKWDELYLQAYRACKPGGWVEVVDPSVNLRSDDGSVREGTAMYDWGRLFNEAATINKRTMSMVDDGKRLEDLKKAGFVNVQSRRFKLPATPWAKDDKMRQVGAFAQLAMEQDLDGYAMLLFTNALGWSPQQVTVYLARMRKEMRDMRMQPYFIVESVYGQKP</sequence>
<dbReference type="InterPro" id="IPR029063">
    <property type="entry name" value="SAM-dependent_MTases_sf"/>
</dbReference>
<organism evidence="3 4">
    <name type="scientific">Xylaria bambusicola</name>
    <dbReference type="NCBI Taxonomy" id="326684"/>
    <lineage>
        <taxon>Eukaryota</taxon>
        <taxon>Fungi</taxon>
        <taxon>Dikarya</taxon>
        <taxon>Ascomycota</taxon>
        <taxon>Pezizomycotina</taxon>
        <taxon>Sordariomycetes</taxon>
        <taxon>Xylariomycetidae</taxon>
        <taxon>Xylariales</taxon>
        <taxon>Xylariaceae</taxon>
        <taxon>Xylaria</taxon>
    </lineage>
</organism>
<dbReference type="EMBL" id="JAWHQM010000083">
    <property type="protein sequence ID" value="KAK5636875.1"/>
    <property type="molecule type" value="Genomic_DNA"/>
</dbReference>
<dbReference type="CDD" id="cd02440">
    <property type="entry name" value="AdoMet_MTases"/>
    <property type="match status" value="1"/>
</dbReference>
<gene>
    <name evidence="3" type="ORF">RRF57_012587</name>
</gene>
<evidence type="ECO:0000313" key="4">
    <source>
        <dbReference type="Proteomes" id="UP001305414"/>
    </source>
</evidence>
<proteinExistence type="inferred from homology"/>
<evidence type="ECO:0000313" key="3">
    <source>
        <dbReference type="EMBL" id="KAK5636875.1"/>
    </source>
</evidence>
<comment type="caution">
    <text evidence="3">The sequence shown here is derived from an EMBL/GenBank/DDBJ whole genome shotgun (WGS) entry which is preliminary data.</text>
</comment>
<dbReference type="SUPFAM" id="SSF53335">
    <property type="entry name" value="S-adenosyl-L-methionine-dependent methyltransferases"/>
    <property type="match status" value="1"/>
</dbReference>
<dbReference type="PANTHER" id="PTHR43591">
    <property type="entry name" value="METHYLTRANSFERASE"/>
    <property type="match status" value="1"/>
</dbReference>
<feature type="compositionally biased region" description="Acidic residues" evidence="2">
    <location>
        <begin position="101"/>
        <end position="115"/>
    </location>
</feature>
<dbReference type="AlphaFoldDB" id="A0AAN7Z4M9"/>
<dbReference type="GO" id="GO:0008168">
    <property type="term" value="F:methyltransferase activity"/>
    <property type="evidence" value="ECO:0007669"/>
    <property type="project" value="TreeGrafter"/>
</dbReference>
<name>A0AAN7Z4M9_9PEZI</name>
<evidence type="ECO:0008006" key="5">
    <source>
        <dbReference type="Google" id="ProtNLM"/>
    </source>
</evidence>
<dbReference type="PANTHER" id="PTHR43591:SF10">
    <property type="entry name" value="ABC TRANSMEMBRANE TYPE-1 DOMAIN-CONTAINING PROTEIN-RELATED"/>
    <property type="match status" value="1"/>
</dbReference>
<feature type="region of interest" description="Disordered" evidence="2">
    <location>
        <begin position="73"/>
        <end position="122"/>
    </location>
</feature>